<organism evidence="2">
    <name type="scientific">uncultured Thermomicrobiales bacterium</name>
    <dbReference type="NCBI Taxonomy" id="1645740"/>
    <lineage>
        <taxon>Bacteria</taxon>
        <taxon>Pseudomonadati</taxon>
        <taxon>Thermomicrobiota</taxon>
        <taxon>Thermomicrobia</taxon>
        <taxon>Thermomicrobiales</taxon>
        <taxon>environmental samples</taxon>
    </lineage>
</organism>
<feature type="compositionally biased region" description="Low complexity" evidence="1">
    <location>
        <begin position="80"/>
        <end position="92"/>
    </location>
</feature>
<dbReference type="AlphaFoldDB" id="A0A6J4VAT4"/>
<dbReference type="EMBL" id="CADCWL010000159">
    <property type="protein sequence ID" value="CAA9573625.1"/>
    <property type="molecule type" value="Genomic_DNA"/>
</dbReference>
<accession>A0A6J4VAT4</accession>
<evidence type="ECO:0000313" key="2">
    <source>
        <dbReference type="EMBL" id="CAA9573625.1"/>
    </source>
</evidence>
<sequence length="278" mass="30211">GRFDAAVAAPAADRGGRSLLSAPLPLVTDHVLQIAGRRLPRPDRLPAESLRPRQLGEGADAAALHPRPPQQRDRRRQRFGDLPGGRLDLLLRPGPPALPRKAGRPLDGAGGRHVPGDRHRQPAFPPVQRLGVDQLQVGADPAERDLYPSDLHLDPERLFPGSAGRTGGGGSGRRLHPAPGLHPDRRPPRRAGGFHHGDPPLHRRLERVPLRADLHERAEPVHGSRRDRPVRRLGHRGGNPLGRDHRRRRRLDPAARDPGPPLPAPHHLRADGGGGQGV</sequence>
<feature type="non-terminal residue" evidence="2">
    <location>
        <position position="278"/>
    </location>
</feature>
<proteinExistence type="predicted"/>
<name>A0A6J4VAT4_9BACT</name>
<evidence type="ECO:0000256" key="1">
    <source>
        <dbReference type="SAM" id="MobiDB-lite"/>
    </source>
</evidence>
<reference evidence="2" key="1">
    <citation type="submission" date="2020-02" db="EMBL/GenBank/DDBJ databases">
        <authorList>
            <person name="Meier V. D."/>
        </authorList>
    </citation>
    <scope>NUCLEOTIDE SEQUENCE</scope>
    <source>
        <strain evidence="2">AVDCRST_MAG19</strain>
    </source>
</reference>
<gene>
    <name evidence="2" type="ORF">AVDCRST_MAG19-3071</name>
</gene>
<feature type="region of interest" description="Disordered" evidence="1">
    <location>
        <begin position="144"/>
        <end position="278"/>
    </location>
</feature>
<feature type="region of interest" description="Disordered" evidence="1">
    <location>
        <begin position="38"/>
        <end position="131"/>
    </location>
</feature>
<feature type="non-terminal residue" evidence="2">
    <location>
        <position position="1"/>
    </location>
</feature>
<protein>
    <submittedName>
        <fullName evidence="2">Maltodextrin ABC transporter, permease protein MdxG</fullName>
    </submittedName>
</protein>
<feature type="compositionally biased region" description="Basic and acidic residues" evidence="1">
    <location>
        <begin position="144"/>
        <end position="157"/>
    </location>
</feature>
<feature type="compositionally biased region" description="Basic and acidic residues" evidence="1">
    <location>
        <begin position="195"/>
        <end position="227"/>
    </location>
</feature>